<feature type="active site" description="Charge relay system" evidence="7">
    <location>
        <position position="254"/>
    </location>
</feature>
<dbReference type="InterPro" id="IPR014186">
    <property type="entry name" value="S-formylglutathione_hydrol"/>
</dbReference>
<evidence type="ECO:0000256" key="8">
    <source>
        <dbReference type="RuleBase" id="RU363068"/>
    </source>
</evidence>
<dbReference type="Gene3D" id="3.40.50.1820">
    <property type="entry name" value="alpha/beta hydrolase"/>
    <property type="match status" value="1"/>
</dbReference>
<dbReference type="KEGG" id="mbah:HYN46_01575"/>
<dbReference type="InterPro" id="IPR000801">
    <property type="entry name" value="Esterase-like"/>
</dbReference>
<evidence type="ECO:0000256" key="3">
    <source>
        <dbReference type="ARBA" id="ARBA00022487"/>
    </source>
</evidence>
<reference evidence="9 10" key="1">
    <citation type="submission" date="2018-07" db="EMBL/GenBank/DDBJ databases">
        <title>Genome sequencing of Moraxellaceae gen. HYN0046.</title>
        <authorList>
            <person name="Kim M."/>
            <person name="Yi H."/>
        </authorList>
    </citation>
    <scope>NUCLEOTIDE SEQUENCE [LARGE SCALE GENOMIC DNA]</scope>
    <source>
        <strain evidence="9 10">HYN0046</strain>
    </source>
</reference>
<dbReference type="PANTHER" id="PTHR10061">
    <property type="entry name" value="S-FORMYLGLUTATHIONE HYDROLASE"/>
    <property type="match status" value="1"/>
</dbReference>
<dbReference type="NCBIfam" id="TIGR02821">
    <property type="entry name" value="fghA_ester_D"/>
    <property type="match status" value="1"/>
</dbReference>
<dbReference type="Proteomes" id="UP000253940">
    <property type="component" value="Chromosome"/>
</dbReference>
<dbReference type="OrthoDB" id="9782200at2"/>
<evidence type="ECO:0000256" key="6">
    <source>
        <dbReference type="NCBIfam" id="TIGR02821"/>
    </source>
</evidence>
<accession>A0A345P334</accession>
<evidence type="ECO:0000256" key="2">
    <source>
        <dbReference type="ARBA" id="ARBA00012479"/>
    </source>
</evidence>
<keyword evidence="4 8" id="KW-0378">Hydrolase</keyword>
<feature type="active site" description="Charge relay system" evidence="7">
    <location>
        <position position="145"/>
    </location>
</feature>
<dbReference type="GO" id="GO:0046294">
    <property type="term" value="P:formaldehyde catabolic process"/>
    <property type="evidence" value="ECO:0007669"/>
    <property type="project" value="InterPro"/>
</dbReference>
<evidence type="ECO:0000256" key="4">
    <source>
        <dbReference type="ARBA" id="ARBA00022801"/>
    </source>
</evidence>
<dbReference type="GO" id="GO:0018738">
    <property type="term" value="F:S-formylglutathione hydrolase activity"/>
    <property type="evidence" value="ECO:0007669"/>
    <property type="project" value="UniProtKB-UniRule"/>
</dbReference>
<evidence type="ECO:0000256" key="5">
    <source>
        <dbReference type="ARBA" id="ARBA00047590"/>
    </source>
</evidence>
<evidence type="ECO:0000313" key="10">
    <source>
        <dbReference type="Proteomes" id="UP000253940"/>
    </source>
</evidence>
<dbReference type="InterPro" id="IPR029058">
    <property type="entry name" value="AB_hydrolase_fold"/>
</dbReference>
<sequence>MQLLSNTHCFSGEQRFYQHDSKVIGLPMKFGIYLPPKALAGERCLVLIYLAGLTCNEETFPIKAHAQQIASDLGVILISPDTSPRGESVAVGDYWDIGQGAGFYLDATEQPWAPHYRMESYITSELYSLIQNSFAVQRIGLMGHSMGGHGALTLALRHPDLFRSVSAIAPIAAPIDCPWGIKAFSTYLGADQSTWIEHDATRLVQAKGKLFNNILIDQGLEDKFLNQLNPDLFEAACTHVGQPLQLRRHAHYDHGYYFIQSVMTDHVIFHVEAFV</sequence>
<dbReference type="EC" id="3.1.2.12" evidence="2 6"/>
<evidence type="ECO:0000256" key="1">
    <source>
        <dbReference type="ARBA" id="ARBA00005622"/>
    </source>
</evidence>
<dbReference type="GO" id="GO:0052689">
    <property type="term" value="F:carboxylic ester hydrolase activity"/>
    <property type="evidence" value="ECO:0007669"/>
    <property type="project" value="UniProtKB-KW"/>
</dbReference>
<name>A0A345P334_9GAMM</name>
<comment type="similarity">
    <text evidence="1 8">Belongs to the esterase D family.</text>
</comment>
<dbReference type="EMBL" id="CP031222">
    <property type="protein sequence ID" value="AXI01693.1"/>
    <property type="molecule type" value="Genomic_DNA"/>
</dbReference>
<protein>
    <recommendedName>
        <fullName evidence="2 6">S-formylglutathione hydrolase</fullName>
        <ecNumber evidence="2 6">3.1.2.12</ecNumber>
    </recommendedName>
</protein>
<comment type="function">
    <text evidence="8">Serine hydrolase involved in the detoxification of formaldehyde.</text>
</comment>
<keyword evidence="10" id="KW-1185">Reference proteome</keyword>
<keyword evidence="3 8" id="KW-0719">Serine esterase</keyword>
<dbReference type="GO" id="GO:0005829">
    <property type="term" value="C:cytosol"/>
    <property type="evidence" value="ECO:0007669"/>
    <property type="project" value="TreeGrafter"/>
</dbReference>
<dbReference type="RefSeq" id="WP_114897803.1">
    <property type="nucleotide sequence ID" value="NZ_CP031222.1"/>
</dbReference>
<dbReference type="SUPFAM" id="SSF53474">
    <property type="entry name" value="alpha/beta-Hydrolases"/>
    <property type="match status" value="1"/>
</dbReference>
<comment type="catalytic activity">
    <reaction evidence="5 8">
        <text>S-formylglutathione + H2O = formate + glutathione + H(+)</text>
        <dbReference type="Rhea" id="RHEA:14961"/>
        <dbReference type="ChEBI" id="CHEBI:15377"/>
        <dbReference type="ChEBI" id="CHEBI:15378"/>
        <dbReference type="ChEBI" id="CHEBI:15740"/>
        <dbReference type="ChEBI" id="CHEBI:57688"/>
        <dbReference type="ChEBI" id="CHEBI:57925"/>
        <dbReference type="EC" id="3.1.2.12"/>
    </reaction>
</comment>
<dbReference type="Pfam" id="PF00756">
    <property type="entry name" value="Esterase"/>
    <property type="match status" value="1"/>
</dbReference>
<dbReference type="AlphaFoldDB" id="A0A345P334"/>
<evidence type="ECO:0000256" key="7">
    <source>
        <dbReference type="PIRSR" id="PIRSR614186-1"/>
    </source>
</evidence>
<evidence type="ECO:0000313" key="9">
    <source>
        <dbReference type="EMBL" id="AXI01693.1"/>
    </source>
</evidence>
<dbReference type="PANTHER" id="PTHR10061:SF0">
    <property type="entry name" value="S-FORMYLGLUTATHIONE HYDROLASE"/>
    <property type="match status" value="1"/>
</dbReference>
<gene>
    <name evidence="9" type="primary">fghA</name>
    <name evidence="9" type="ORF">HYN46_01575</name>
</gene>
<feature type="active site" description="Charge relay system" evidence="7">
    <location>
        <position position="222"/>
    </location>
</feature>
<proteinExistence type="inferred from homology"/>
<organism evidence="9 10">
    <name type="scientific">Aquirhabdus parva</name>
    <dbReference type="NCBI Taxonomy" id="2283318"/>
    <lineage>
        <taxon>Bacteria</taxon>
        <taxon>Pseudomonadati</taxon>
        <taxon>Pseudomonadota</taxon>
        <taxon>Gammaproteobacteria</taxon>
        <taxon>Moraxellales</taxon>
        <taxon>Moraxellaceae</taxon>
        <taxon>Aquirhabdus</taxon>
    </lineage>
</organism>